<sequence length="277" mass="31490">MKRYLAVVAFLSILSFTSASCVYLFSAQDEFIPGVWYKCFNVKDYKATINGINQTVEEIPVTSINIIDTKIEKLEEGVFTQHEDLLVVTFIGCEIKEIEDRAFRNLKLLKMLILSKNKLEVLKAVWFENLSNLAVLVVNDNRVKQIESMMFSNKVNLTALGLGDNKLECFDFTPLINSSLSVISLRENPWSNKCQADMSNWLKLDNAPRTDLIDTQESWSEWANITWNCLNKITETKPDNNVLNSCVQPALDNLIIEGPGVTTEQIVEILDDSLLFH</sequence>
<dbReference type="RefSeq" id="XP_015591461.1">
    <property type="nucleotide sequence ID" value="XM_015735975.2"/>
</dbReference>
<dbReference type="SUPFAM" id="SSF52058">
    <property type="entry name" value="L domain-like"/>
    <property type="match status" value="1"/>
</dbReference>
<accession>A0AAJ7BPZ6</accession>
<dbReference type="InterPro" id="IPR003591">
    <property type="entry name" value="Leu-rich_rpt_typical-subtyp"/>
</dbReference>
<reference evidence="6" key="1">
    <citation type="submission" date="2025-08" db="UniProtKB">
        <authorList>
            <consortium name="RefSeq"/>
        </authorList>
    </citation>
    <scope>IDENTIFICATION</scope>
</reference>
<evidence type="ECO:0000256" key="3">
    <source>
        <dbReference type="ARBA" id="ARBA00022737"/>
    </source>
</evidence>
<evidence type="ECO:0000313" key="5">
    <source>
        <dbReference type="Proteomes" id="UP000694920"/>
    </source>
</evidence>
<evidence type="ECO:0000256" key="2">
    <source>
        <dbReference type="ARBA" id="ARBA00022729"/>
    </source>
</evidence>
<dbReference type="AlphaFoldDB" id="A0AAJ7BPZ6"/>
<dbReference type="PANTHER" id="PTHR24369">
    <property type="entry name" value="ANTIGEN BSP, PUTATIVE-RELATED"/>
    <property type="match status" value="1"/>
</dbReference>
<dbReference type="PROSITE" id="PS51257">
    <property type="entry name" value="PROKAR_LIPOPROTEIN"/>
    <property type="match status" value="1"/>
</dbReference>
<dbReference type="Pfam" id="PF13855">
    <property type="entry name" value="LRR_8"/>
    <property type="match status" value="1"/>
</dbReference>
<protein>
    <submittedName>
        <fullName evidence="6">SLIT and NTRK-like protein 3</fullName>
    </submittedName>
</protein>
<dbReference type="SMART" id="SM00369">
    <property type="entry name" value="LRR_TYP"/>
    <property type="match status" value="2"/>
</dbReference>
<name>A0AAJ7BPZ6_CEPCN</name>
<keyword evidence="1" id="KW-0433">Leucine-rich repeat</keyword>
<dbReference type="GeneID" id="107265973"/>
<proteinExistence type="predicted"/>
<dbReference type="Gene3D" id="3.80.10.10">
    <property type="entry name" value="Ribonuclease Inhibitor"/>
    <property type="match status" value="1"/>
</dbReference>
<evidence type="ECO:0000256" key="4">
    <source>
        <dbReference type="SAM" id="SignalP"/>
    </source>
</evidence>
<feature type="signal peptide" evidence="4">
    <location>
        <begin position="1"/>
        <end position="19"/>
    </location>
</feature>
<dbReference type="InterPro" id="IPR032675">
    <property type="entry name" value="LRR_dom_sf"/>
</dbReference>
<keyword evidence="3" id="KW-0677">Repeat</keyword>
<evidence type="ECO:0000256" key="1">
    <source>
        <dbReference type="ARBA" id="ARBA00022614"/>
    </source>
</evidence>
<dbReference type="PANTHER" id="PTHR24369:SF210">
    <property type="entry name" value="CHAOPTIN-RELATED"/>
    <property type="match status" value="1"/>
</dbReference>
<keyword evidence="2 4" id="KW-0732">Signal</keyword>
<feature type="chain" id="PRO_5042493867" evidence="4">
    <location>
        <begin position="20"/>
        <end position="277"/>
    </location>
</feature>
<gene>
    <name evidence="6" type="primary">LOC107265973</name>
</gene>
<dbReference type="InterPro" id="IPR050541">
    <property type="entry name" value="LRR_TM_domain-containing"/>
</dbReference>
<dbReference type="Proteomes" id="UP000694920">
    <property type="component" value="Unplaced"/>
</dbReference>
<keyword evidence="5" id="KW-1185">Reference proteome</keyword>
<organism evidence="5 6">
    <name type="scientific">Cephus cinctus</name>
    <name type="common">Wheat stem sawfly</name>
    <dbReference type="NCBI Taxonomy" id="211228"/>
    <lineage>
        <taxon>Eukaryota</taxon>
        <taxon>Metazoa</taxon>
        <taxon>Ecdysozoa</taxon>
        <taxon>Arthropoda</taxon>
        <taxon>Hexapoda</taxon>
        <taxon>Insecta</taxon>
        <taxon>Pterygota</taxon>
        <taxon>Neoptera</taxon>
        <taxon>Endopterygota</taxon>
        <taxon>Hymenoptera</taxon>
        <taxon>Cephoidea</taxon>
        <taxon>Cephidae</taxon>
        <taxon>Cephus</taxon>
    </lineage>
</organism>
<dbReference type="GO" id="GO:0005886">
    <property type="term" value="C:plasma membrane"/>
    <property type="evidence" value="ECO:0007669"/>
    <property type="project" value="TreeGrafter"/>
</dbReference>
<evidence type="ECO:0000313" key="6">
    <source>
        <dbReference type="RefSeq" id="XP_015591461.1"/>
    </source>
</evidence>
<dbReference type="InterPro" id="IPR001611">
    <property type="entry name" value="Leu-rich_rpt"/>
</dbReference>
<dbReference type="KEGG" id="ccin:107265973"/>